<accession>Q559I3</accession>
<dbReference type="VEuPathDB" id="AmoebaDB:DDB_G0272508"/>
<dbReference type="dictyBase" id="DDB_G0272508"/>
<evidence type="ECO:0000313" key="2">
    <source>
        <dbReference type="Proteomes" id="UP000002195"/>
    </source>
</evidence>
<dbReference type="SUPFAM" id="SSF48576">
    <property type="entry name" value="Terpenoid synthases"/>
    <property type="match status" value="1"/>
</dbReference>
<name>Q7KWU2_DICDI</name>
<accession>Q7KWU2</accession>
<dbReference type="PaxDb" id="44689-DDB0168857"/>
<dbReference type="InParanoid" id="Q7KWU2"/>
<dbReference type="EMBL" id="AAFI02000008">
    <property type="protein sequence ID" value="EAL71178.1"/>
    <property type="molecule type" value="Genomic_DNA"/>
</dbReference>
<keyword evidence="2" id="KW-1185">Reference proteome</keyword>
<dbReference type="SMR" id="Q7KWU2"/>
<dbReference type="HOGENOM" id="CLU_2255234_0_0_1"/>
<dbReference type="InterPro" id="IPR008949">
    <property type="entry name" value="Isoprenoid_synthase_dom_sf"/>
</dbReference>
<dbReference type="RefSeq" id="XP_645123.1">
    <property type="nucleotide sequence ID" value="XM_640031.1"/>
</dbReference>
<dbReference type="AlphaFoldDB" id="Q7KWU2"/>
<proteinExistence type="predicted"/>
<organism evidence="1 2">
    <name type="scientific">Dictyostelium discoideum</name>
    <name type="common">Social amoeba</name>
    <dbReference type="NCBI Taxonomy" id="44689"/>
    <lineage>
        <taxon>Eukaryota</taxon>
        <taxon>Amoebozoa</taxon>
        <taxon>Evosea</taxon>
        <taxon>Eumycetozoa</taxon>
        <taxon>Dictyostelia</taxon>
        <taxon>Dictyosteliales</taxon>
        <taxon>Dictyosteliaceae</taxon>
        <taxon>Dictyostelium</taxon>
    </lineage>
</organism>
<dbReference type="KEGG" id="ddi:DDB_G0272508"/>
<comment type="caution">
    <text evidence="1">The sequence shown here is derived from an EMBL/GenBank/DDBJ whole genome shotgun (WGS) entry which is preliminary data.</text>
</comment>
<gene>
    <name evidence="1" type="ORF">DDB_G0272508</name>
</gene>
<protein>
    <submittedName>
        <fullName evidence="1">Uncharacterized protein</fullName>
    </submittedName>
</protein>
<dbReference type="GeneID" id="8618517"/>
<evidence type="ECO:0000313" key="1">
    <source>
        <dbReference type="EMBL" id="EAL71178.1"/>
    </source>
</evidence>
<reference evidence="1 2" key="1">
    <citation type="journal article" date="2005" name="Nature">
        <title>The genome of the social amoeba Dictyostelium discoideum.</title>
        <authorList>
            <consortium name="The Dictyostelium discoideum Sequencing Consortium"/>
            <person name="Eichinger L."/>
            <person name="Pachebat J.A."/>
            <person name="Glockner G."/>
            <person name="Rajandream M.A."/>
            <person name="Sucgang R."/>
            <person name="Berriman M."/>
            <person name="Song J."/>
            <person name="Olsen R."/>
            <person name="Szafranski K."/>
            <person name="Xu Q."/>
            <person name="Tunggal B."/>
            <person name="Kummerfeld S."/>
            <person name="Madera M."/>
            <person name="Konfortov B.A."/>
            <person name="Rivero F."/>
            <person name="Bankier A.T."/>
            <person name="Lehmann R."/>
            <person name="Hamlin N."/>
            <person name="Davies R."/>
            <person name="Gaudet P."/>
            <person name="Fey P."/>
            <person name="Pilcher K."/>
            <person name="Chen G."/>
            <person name="Saunders D."/>
            <person name="Sodergren E."/>
            <person name="Davis P."/>
            <person name="Kerhornou A."/>
            <person name="Nie X."/>
            <person name="Hall N."/>
            <person name="Anjard C."/>
            <person name="Hemphill L."/>
            <person name="Bason N."/>
            <person name="Farbrother P."/>
            <person name="Desany B."/>
            <person name="Just E."/>
            <person name="Morio T."/>
            <person name="Rost R."/>
            <person name="Churcher C."/>
            <person name="Cooper J."/>
            <person name="Haydock S."/>
            <person name="van Driessche N."/>
            <person name="Cronin A."/>
            <person name="Goodhead I."/>
            <person name="Muzny D."/>
            <person name="Mourier T."/>
            <person name="Pain A."/>
            <person name="Lu M."/>
            <person name="Harper D."/>
            <person name="Lindsay R."/>
            <person name="Hauser H."/>
            <person name="James K."/>
            <person name="Quiles M."/>
            <person name="Madan Babu M."/>
            <person name="Saito T."/>
            <person name="Buchrieser C."/>
            <person name="Wardroper A."/>
            <person name="Felder M."/>
            <person name="Thangavelu M."/>
            <person name="Johnson D."/>
            <person name="Knights A."/>
            <person name="Loulseged H."/>
            <person name="Mungall K."/>
            <person name="Oliver K."/>
            <person name="Price C."/>
            <person name="Quail M.A."/>
            <person name="Urushihara H."/>
            <person name="Hernandez J."/>
            <person name="Rabbinowitsch E."/>
            <person name="Steffen D."/>
            <person name="Sanders M."/>
            <person name="Ma J."/>
            <person name="Kohara Y."/>
            <person name="Sharp S."/>
            <person name="Simmonds M."/>
            <person name="Spiegler S."/>
            <person name="Tivey A."/>
            <person name="Sugano S."/>
            <person name="White B."/>
            <person name="Walker D."/>
            <person name="Woodward J."/>
            <person name="Winckler T."/>
            <person name="Tanaka Y."/>
            <person name="Shaulsky G."/>
            <person name="Schleicher M."/>
            <person name="Weinstock G."/>
            <person name="Rosenthal A."/>
            <person name="Cox E.C."/>
            <person name="Chisholm R.L."/>
            <person name="Gibbs R."/>
            <person name="Loomis W.F."/>
            <person name="Platzer M."/>
            <person name="Kay R.R."/>
            <person name="Williams J."/>
            <person name="Dear P.H."/>
            <person name="Noegel A.A."/>
            <person name="Barrell B."/>
            <person name="Kuspa A."/>
        </authorList>
    </citation>
    <scope>NUCLEOTIDE SEQUENCE [LARGE SCALE GENOMIC DNA]</scope>
    <source>
        <strain evidence="1 2">AX4</strain>
    </source>
</reference>
<dbReference type="Gene3D" id="1.10.600.10">
    <property type="entry name" value="Farnesyl Diphosphate Synthase"/>
    <property type="match status" value="1"/>
</dbReference>
<sequence length="104" mass="12442">MSLELSLKELFLNIPKCWETKPNKTEYMQFLYQEAVDMGVWRKDNEIDILTHHHVTDLSRFFWPKADFEGLVLGAELMVWFFAFDELFDGGFIDDDEDEQYTIH</sequence>
<dbReference type="Proteomes" id="UP000002195">
    <property type="component" value="Unassembled WGS sequence"/>
</dbReference>